<dbReference type="GO" id="GO:0030488">
    <property type="term" value="P:tRNA methylation"/>
    <property type="evidence" value="ECO:0007669"/>
    <property type="project" value="TreeGrafter"/>
</dbReference>
<organism evidence="9">
    <name type="scientific">Salvia splendens</name>
    <name type="common">Scarlet sage</name>
    <dbReference type="NCBI Taxonomy" id="180675"/>
    <lineage>
        <taxon>Eukaryota</taxon>
        <taxon>Viridiplantae</taxon>
        <taxon>Streptophyta</taxon>
        <taxon>Embryophyta</taxon>
        <taxon>Tracheophyta</taxon>
        <taxon>Spermatophyta</taxon>
        <taxon>Magnoliopsida</taxon>
        <taxon>eudicotyledons</taxon>
        <taxon>Gunneridae</taxon>
        <taxon>Pentapetalae</taxon>
        <taxon>asterids</taxon>
        <taxon>lamiids</taxon>
        <taxon>Lamiales</taxon>
        <taxon>Lamiaceae</taxon>
        <taxon>Nepetoideae</taxon>
        <taxon>Mentheae</taxon>
        <taxon>Salviinae</taxon>
        <taxon>Salvia</taxon>
        <taxon>Salvia subgen. Calosphace</taxon>
        <taxon>core Calosphace</taxon>
    </lineage>
</organism>
<dbReference type="SMART" id="SM00320">
    <property type="entry name" value="WD40"/>
    <property type="match status" value="10"/>
</dbReference>
<evidence type="ECO:0000256" key="5">
    <source>
        <dbReference type="ARBA" id="ARBA00022737"/>
    </source>
</evidence>
<keyword evidence="10" id="KW-1185">Reference proteome</keyword>
<reference evidence="9" key="1">
    <citation type="submission" date="2018-01" db="EMBL/GenBank/DDBJ databases">
        <authorList>
            <person name="Mao J.F."/>
        </authorList>
    </citation>
    <scope>NUCLEOTIDE SEQUENCE</scope>
    <source>
        <strain evidence="9">Huo1</strain>
        <tissue evidence="9">Leaf</tissue>
    </source>
</reference>
<dbReference type="PROSITE" id="PS50082">
    <property type="entry name" value="WD_REPEATS_2"/>
    <property type="match status" value="1"/>
</dbReference>
<keyword evidence="2" id="KW-0963">Cytoplasm</keyword>
<dbReference type="SUPFAM" id="SSF50998">
    <property type="entry name" value="Quinoprotein alcohol dehydrogenase-like"/>
    <property type="match status" value="1"/>
</dbReference>
<feature type="region of interest" description="Disordered" evidence="8">
    <location>
        <begin position="1187"/>
        <end position="1214"/>
    </location>
</feature>
<dbReference type="InterPro" id="IPR036322">
    <property type="entry name" value="WD40_repeat_dom_sf"/>
</dbReference>
<protein>
    <recommendedName>
        <fullName evidence="11">WD repeat-containing protein 6</fullName>
    </recommendedName>
</protein>
<name>A0A8X8ZMD6_SALSN</name>
<evidence type="ECO:0000256" key="4">
    <source>
        <dbReference type="ARBA" id="ARBA00022694"/>
    </source>
</evidence>
<evidence type="ECO:0008006" key="11">
    <source>
        <dbReference type="Google" id="ProtNLM"/>
    </source>
</evidence>
<evidence type="ECO:0000256" key="3">
    <source>
        <dbReference type="ARBA" id="ARBA00022574"/>
    </source>
</evidence>
<keyword evidence="4" id="KW-0819">tRNA processing</keyword>
<dbReference type="Gene3D" id="2.130.10.10">
    <property type="entry name" value="YVTN repeat-like/Quinoprotein amine dehydrogenase"/>
    <property type="match status" value="4"/>
</dbReference>
<comment type="caution">
    <text evidence="9">The sequence shown here is derived from an EMBL/GenBank/DDBJ whole genome shotgun (WGS) entry which is preliminary data.</text>
</comment>
<evidence type="ECO:0000256" key="6">
    <source>
        <dbReference type="ARBA" id="ARBA00038255"/>
    </source>
</evidence>
<comment type="subcellular location">
    <subcellularLocation>
        <location evidence="1">Cytoplasm</location>
    </subcellularLocation>
</comment>
<sequence length="1420" mass="159433">MGATEPSQWQLRRGQYLGEISALCFLHLPANLSSLPLLLAGTGSQILVYDLAIGAPLKSFEVFEGIRVHGISLENFHKQLAGSAVSFRVCVYGERRVKLFTLRVEPSGKQEPFLHLELTLIHSLPKFRHWVMDVCFLKDGATASEDPRYLAIGCSDNYVYFWDISRYNMYSEVKCAERCLLYSMKMFGDDIDSLRIASGTIFNEVVVWKVICQNGAKQPGSHAEDHLQLNSDEGFSYPCPNYKDALISRLVGHEGSIFRIAWFSNGTKLVSVSDDRRCSVLVFGRFRQRKEFHAMLLRNRSIKLRALFYLGIMQEFGTAVYLNLSGLPQISIRVGPIVILDYLLIITAGEDCTCRVWDHHGRELKEIKEHIGRGVWRCLYDPVSSLLVTAGFDSAIKLHQICISNEGIEKTVASEDFSDRKEAFALSIPKSSSYGGLMDSKSEYVRCLNFSREDSLYVATNNGYLYHVNLCNTEAANWTELARISEEAPIICMDLLSKCSDTPDRCEDWIAAGDGKGRMTIAHAVGTGWKVEVEFTFTWPAEEERHLLGTYWCKLSEARFIFTADPGGRLKLWKLCHNSHSASLIDKGSYDVCLIAEYASCFGKRIMCLDASFDEELIVCGDIRGNLILFSSPRTLLSSNSATTEVKESPVNYFKGAHGVSSVNSVSISRLLSDEVDIRSTGADGCVCHFQYERDLQSMEFIGMKQVKELGAVRSVFTTDCCDDSVVSEYAVGFASDNFIIWNLTSGTKVQQITCGGWRRPHSYYLGHLPEMMNCFAFVKDDVIYVHRHWVPENNRKIYPQNLHLQFHGREIHSLCFIHEQSLCSQDENRGLVAKSSWLATGCEDGTVRLTRYELGTKNWSSSQHLGEHVGGSAVRSICAVSKMHVFMPDPFNIRNVVYRQNGIVNGRDPFILISVGAKRVVTAWKQTVTTIKNRVDAMSSEMNKNNENNSPDSSAATMSSLSFQWLSTDMPLRHNSNMKRQDSNNVSETPEDGIVTASNAIPCESVSPECRNTDTNLYPVDNFENDWRYLDVTAFIVKEAGSRFSVCFVIVACSDATVTLRALVLPFRLWFDVASLAPLSSPVLSLQPVVTPRLLSKENSQIGSFYLAITGSTDGSIAIWDLTLSVENFMRQIAGLKMENCLDFQKRPRTGRGSQGGRWWRSIATKKQKKRPVNCKLREKGCNLSVSGGRTESSKEKEDHLHETSMFKQSDDRVPLKVDNQSSLVSERKTDNLSPQISVVEAMQVLDNIHQSGVNCLFVSEIRNQGLNDSMSTFYVVSGGDDQAINCLRCDLELDPTMKSQNMNAEIHLNSKPVATNNCNHHFRIQNHQMLVTYLDKNKSAHSSAVKGVWTDGSWVFSVGLDQRVRCWNLSHDKLTECSHLIINVPEPESLDVKICGRNHYQIAVAGRGMQMIEFRPTN</sequence>
<dbReference type="Pfam" id="PF00400">
    <property type="entry name" value="WD40"/>
    <property type="match status" value="2"/>
</dbReference>
<accession>A0A8X8ZMD6</accession>
<dbReference type="PANTHER" id="PTHR14344">
    <property type="entry name" value="WD REPEAT PROTEIN"/>
    <property type="match status" value="1"/>
</dbReference>
<evidence type="ECO:0000313" key="9">
    <source>
        <dbReference type="EMBL" id="KAG6410006.1"/>
    </source>
</evidence>
<evidence type="ECO:0000256" key="7">
    <source>
        <dbReference type="PROSITE-ProRule" id="PRU00221"/>
    </source>
</evidence>
<evidence type="ECO:0000256" key="2">
    <source>
        <dbReference type="ARBA" id="ARBA00022490"/>
    </source>
</evidence>
<comment type="similarity">
    <text evidence="6">Belongs to the WD repeat WDR6 family.</text>
</comment>
<evidence type="ECO:0000313" key="10">
    <source>
        <dbReference type="Proteomes" id="UP000298416"/>
    </source>
</evidence>
<feature type="compositionally biased region" description="Basic and acidic residues" evidence="8">
    <location>
        <begin position="1193"/>
        <end position="1214"/>
    </location>
</feature>
<dbReference type="InterPro" id="IPR051973">
    <property type="entry name" value="tRNA_Anticodon_Mtase-Reg"/>
</dbReference>
<keyword evidence="5" id="KW-0677">Repeat</keyword>
<dbReference type="EMBL" id="PNBA02000010">
    <property type="protein sequence ID" value="KAG6410006.1"/>
    <property type="molecule type" value="Genomic_DNA"/>
</dbReference>
<evidence type="ECO:0000256" key="8">
    <source>
        <dbReference type="SAM" id="MobiDB-lite"/>
    </source>
</evidence>
<dbReference type="GO" id="GO:0005737">
    <property type="term" value="C:cytoplasm"/>
    <property type="evidence" value="ECO:0007669"/>
    <property type="project" value="UniProtKB-SubCell"/>
</dbReference>
<keyword evidence="3 7" id="KW-0853">WD repeat</keyword>
<feature type="repeat" description="WD" evidence="7">
    <location>
        <begin position="1110"/>
        <end position="1123"/>
    </location>
</feature>
<proteinExistence type="inferred from homology"/>
<gene>
    <name evidence="9" type="ORF">SASPL_128052</name>
</gene>
<dbReference type="InterPro" id="IPR015943">
    <property type="entry name" value="WD40/YVTN_repeat-like_dom_sf"/>
</dbReference>
<dbReference type="PANTHER" id="PTHR14344:SF3">
    <property type="entry name" value="WD REPEAT-CONTAINING PROTEIN 6"/>
    <property type="match status" value="1"/>
</dbReference>
<dbReference type="InterPro" id="IPR001680">
    <property type="entry name" value="WD40_rpt"/>
</dbReference>
<dbReference type="SUPFAM" id="SSF50978">
    <property type="entry name" value="WD40 repeat-like"/>
    <property type="match status" value="2"/>
</dbReference>
<dbReference type="InterPro" id="IPR011047">
    <property type="entry name" value="Quinoprotein_ADH-like_sf"/>
</dbReference>
<reference evidence="9" key="2">
    <citation type="submission" date="2020-08" db="EMBL/GenBank/DDBJ databases">
        <title>Plant Genome Project.</title>
        <authorList>
            <person name="Zhang R.-G."/>
        </authorList>
    </citation>
    <scope>NUCLEOTIDE SEQUENCE</scope>
    <source>
        <strain evidence="9">Huo1</strain>
        <tissue evidence="9">Leaf</tissue>
    </source>
</reference>
<evidence type="ECO:0000256" key="1">
    <source>
        <dbReference type="ARBA" id="ARBA00004496"/>
    </source>
</evidence>
<dbReference type="Proteomes" id="UP000298416">
    <property type="component" value="Unassembled WGS sequence"/>
</dbReference>